<evidence type="ECO:0000313" key="2">
    <source>
        <dbReference type="EMBL" id="CCD15171.1"/>
    </source>
</evidence>
<gene>
    <name evidence="2" type="ORF">TCIL3000_0_57220</name>
</gene>
<protein>
    <submittedName>
        <fullName evidence="2">Uncharacterized protein</fullName>
    </submittedName>
</protein>
<reference evidence="2 3" key="2">
    <citation type="journal article" date="2012" name="Proc. Natl. Acad. Sci. U.S.A.">
        <title>Antigenic diversity is generated by distinct evolutionary mechanisms in African trypanosome species.</title>
        <authorList>
            <person name="Jackson A.P."/>
            <person name="Berry A."/>
            <person name="Aslett M."/>
            <person name="Allison H.C."/>
            <person name="Burton P."/>
            <person name="Vavrova-Anderson J."/>
            <person name="Brown R."/>
            <person name="Browne H."/>
            <person name="Corton N."/>
            <person name="Hauser H."/>
            <person name="Gamble J."/>
            <person name="Gilderthorp R."/>
            <person name="Marcello L."/>
            <person name="McQuillan J."/>
            <person name="Otto T.D."/>
            <person name="Quail M.A."/>
            <person name="Sanders M.J."/>
            <person name="van Tonder A."/>
            <person name="Ginger M.L."/>
            <person name="Field M.C."/>
            <person name="Barry J.D."/>
            <person name="Hertz-Fowler C."/>
            <person name="Berriman M."/>
        </authorList>
    </citation>
    <scope>NUCLEOTIDE SEQUENCE [LARGE SCALE GENOMIC DNA]</scope>
    <source>
        <strain evidence="2 3">IL3000</strain>
    </source>
</reference>
<proteinExistence type="predicted"/>
<keyword evidence="3" id="KW-1185">Reference proteome</keyword>
<reference evidence="3" key="1">
    <citation type="submission" date="2011-07" db="EMBL/GenBank/DDBJ databases">
        <title>Divergent evolution of antigenic variation in African trypanosomes.</title>
        <authorList>
            <person name="Jackson A.P."/>
            <person name="Berry A."/>
            <person name="Allison H.C."/>
            <person name="Burton P."/>
            <person name="Anderson J."/>
            <person name="Aslett M."/>
            <person name="Brown R."/>
            <person name="Corton N."/>
            <person name="Harris D."/>
            <person name="Hauser H."/>
            <person name="Gamble J."/>
            <person name="Gilderthorp R."/>
            <person name="McQuillan J."/>
            <person name="Quail M.A."/>
            <person name="Sanders M."/>
            <person name="Van Tonder A."/>
            <person name="Ginger M.L."/>
            <person name="Donelson J.E."/>
            <person name="Field M.C."/>
            <person name="Barry J.D."/>
            <person name="Berriman M."/>
            <person name="Hertz-Fowler C."/>
        </authorList>
    </citation>
    <scope>NUCLEOTIDE SEQUENCE [LARGE SCALE GENOMIC DNA]</scope>
    <source>
        <strain evidence="3">IL3000</strain>
    </source>
</reference>
<feature type="region of interest" description="Disordered" evidence="1">
    <location>
        <begin position="106"/>
        <end position="130"/>
    </location>
</feature>
<feature type="region of interest" description="Disordered" evidence="1">
    <location>
        <begin position="29"/>
        <end position="60"/>
    </location>
</feature>
<accession>F9WD23</accession>
<comment type="caution">
    <text evidence="2">The sequence shown here is derived from an EMBL/GenBank/DDBJ whole genome shotgun (WGS) entry which is preliminary data.</text>
</comment>
<evidence type="ECO:0000256" key="1">
    <source>
        <dbReference type="SAM" id="MobiDB-lite"/>
    </source>
</evidence>
<dbReference type="Proteomes" id="UP000000702">
    <property type="component" value="Unassembled WGS sequence"/>
</dbReference>
<dbReference type="AlphaFoldDB" id="F9WD23"/>
<feature type="compositionally biased region" description="Basic and acidic residues" evidence="1">
    <location>
        <begin position="118"/>
        <end position="130"/>
    </location>
</feature>
<sequence>MHGLETRKDGEVFFSAQLVGFLKELFKLESPSAPTPDKPESKPARAVNRHRSPTALDTAYPPSAATKLIGVSNARAIRKRVREADSLDKAFCFNVPLVGARSGSRLRLTSPAGLQGQRDSRESSAARAELNHNEQKRLLFLLKD</sequence>
<organism evidence="2 3">
    <name type="scientific">Trypanosoma congolense (strain IL3000)</name>
    <dbReference type="NCBI Taxonomy" id="1068625"/>
    <lineage>
        <taxon>Eukaryota</taxon>
        <taxon>Discoba</taxon>
        <taxon>Euglenozoa</taxon>
        <taxon>Kinetoplastea</taxon>
        <taxon>Metakinetoplastina</taxon>
        <taxon>Trypanosomatida</taxon>
        <taxon>Trypanosomatidae</taxon>
        <taxon>Trypanosoma</taxon>
        <taxon>Nannomonas</taxon>
    </lineage>
</organism>
<name>F9WD23_TRYCI</name>
<dbReference type="EMBL" id="CAEQ01001809">
    <property type="protein sequence ID" value="CCD15171.1"/>
    <property type="molecule type" value="Genomic_DNA"/>
</dbReference>
<dbReference type="OMA" id="NHNEQKR"/>
<evidence type="ECO:0000313" key="3">
    <source>
        <dbReference type="Proteomes" id="UP000000702"/>
    </source>
</evidence>